<dbReference type="Proteomes" id="UP000305282">
    <property type="component" value="Unassembled WGS sequence"/>
</dbReference>
<dbReference type="RefSeq" id="WP_136447273.1">
    <property type="nucleotide sequence ID" value="NZ_SSXH01000086.1"/>
</dbReference>
<evidence type="ECO:0000313" key="3">
    <source>
        <dbReference type="Proteomes" id="UP000305282"/>
    </source>
</evidence>
<feature type="compositionally biased region" description="Basic and acidic residues" evidence="1">
    <location>
        <begin position="12"/>
        <end position="21"/>
    </location>
</feature>
<proteinExistence type="predicted"/>
<protein>
    <submittedName>
        <fullName evidence="2">Uncharacterized protein</fullName>
    </submittedName>
</protein>
<feature type="region of interest" description="Disordered" evidence="1">
    <location>
        <begin position="1"/>
        <end position="28"/>
    </location>
</feature>
<feature type="region of interest" description="Disordered" evidence="1">
    <location>
        <begin position="53"/>
        <end position="130"/>
    </location>
</feature>
<name>A0A4S5ES97_9ACTN</name>
<evidence type="ECO:0000256" key="1">
    <source>
        <dbReference type="SAM" id="MobiDB-lite"/>
    </source>
</evidence>
<evidence type="ECO:0000313" key="2">
    <source>
        <dbReference type="EMBL" id="THJ75385.1"/>
    </source>
</evidence>
<comment type="caution">
    <text evidence="2">The sequence shown here is derived from an EMBL/GenBank/DDBJ whole genome shotgun (WGS) entry which is preliminary data.</text>
</comment>
<dbReference type="EMBL" id="SSXH01000086">
    <property type="protein sequence ID" value="THJ75385.1"/>
    <property type="molecule type" value="Genomic_DNA"/>
</dbReference>
<feature type="compositionally biased region" description="Low complexity" evidence="1">
    <location>
        <begin position="1"/>
        <end position="11"/>
    </location>
</feature>
<organism evidence="2 3">
    <name type="scientific">Candidatus Frankia alpina</name>
    <dbReference type="NCBI Taxonomy" id="2699483"/>
    <lineage>
        <taxon>Bacteria</taxon>
        <taxon>Bacillati</taxon>
        <taxon>Actinomycetota</taxon>
        <taxon>Actinomycetes</taxon>
        <taxon>Frankiales</taxon>
        <taxon>Frankiaceae</taxon>
        <taxon>Frankia</taxon>
    </lineage>
</organism>
<accession>A0A4S5ES97</accession>
<reference evidence="2 3" key="1">
    <citation type="submission" date="2019-04" db="EMBL/GenBank/DDBJ databases">
        <title>Draft genome sequences for three unisolated Alnus-infective Frankia Sp+ strains, AgTrS, AiOr and AvVan, the first sequenced Frankia strains able to sporulate in-planta.</title>
        <authorList>
            <person name="Bethencourt L."/>
            <person name="Vautrin F."/>
            <person name="Taib N."/>
            <person name="Dubost A."/>
            <person name="Castro-Garcia L."/>
            <person name="Imbaud O."/>
            <person name="Abrouk D."/>
            <person name="Fournier P."/>
            <person name="Briolay J."/>
            <person name="Nguyen A."/>
            <person name="Normand P."/>
            <person name="Fernandez M.P."/>
            <person name="Brochier-Armanet C."/>
            <person name="Herrera-Belaroussi A."/>
        </authorList>
    </citation>
    <scope>NUCLEOTIDE SEQUENCE [LARGE SCALE GENOMIC DNA]</scope>
    <source>
        <strain evidence="2 3">AvVan</strain>
    </source>
</reference>
<feature type="compositionally biased region" description="Low complexity" evidence="1">
    <location>
        <begin position="111"/>
        <end position="123"/>
    </location>
</feature>
<sequence length="130" mass="12655">MDAELVAAAAQADREAPERTGRPLSYRAAPGVLGTRYSTAREALDAAQATAAQAADAARPAVTQAAHAETAAQPDRAAAPNTAADASAVGPVHTGPGERDHATAEATGSTAAQGNAADSAADGELVGAPS</sequence>
<keyword evidence="3" id="KW-1185">Reference proteome</keyword>
<dbReference type="AlphaFoldDB" id="A0A4S5ES97"/>
<feature type="compositionally biased region" description="Low complexity" evidence="1">
    <location>
        <begin position="53"/>
        <end position="88"/>
    </location>
</feature>
<gene>
    <name evidence="2" type="ORF">E7Y31_05820</name>
</gene>